<keyword evidence="14" id="KW-1185">Reference proteome</keyword>
<dbReference type="HAMAP" id="MF_01209">
    <property type="entry name" value="CPSase_S_chain"/>
    <property type="match status" value="1"/>
</dbReference>
<feature type="binding site" evidence="11">
    <location>
        <position position="289"/>
    </location>
    <ligand>
        <name>L-glutamine</name>
        <dbReference type="ChEBI" id="CHEBI:58359"/>
    </ligand>
</feature>
<keyword evidence="4 11" id="KW-0436">Ligase</keyword>
<feature type="active site" evidence="11">
    <location>
        <position position="332"/>
    </location>
</feature>
<organism evidence="13 14">
    <name type="scientific">Apibacter mensalis</name>
    <dbReference type="NCBI Taxonomy" id="1586267"/>
    <lineage>
        <taxon>Bacteria</taxon>
        <taxon>Pseudomonadati</taxon>
        <taxon>Bacteroidota</taxon>
        <taxon>Flavobacteriia</taxon>
        <taxon>Flavobacteriales</taxon>
        <taxon>Weeksellaceae</taxon>
        <taxon>Apibacter</taxon>
    </lineage>
</organism>
<evidence type="ECO:0000313" key="13">
    <source>
        <dbReference type="EMBL" id="CVK15768.1"/>
    </source>
</evidence>
<evidence type="ECO:0000256" key="4">
    <source>
        <dbReference type="ARBA" id="ARBA00022598"/>
    </source>
</evidence>
<protein>
    <recommendedName>
        <fullName evidence="11">Carbamoyl phosphate synthase small chain</fullName>
        <ecNumber evidence="11">6.3.5.5</ecNumber>
    </recommendedName>
    <alternativeName>
        <fullName evidence="11">Carbamoyl phosphate synthetase glutamine chain</fullName>
    </alternativeName>
</protein>
<feature type="binding site" evidence="11">
    <location>
        <position position="287"/>
    </location>
    <ligand>
        <name>L-glutamine</name>
        <dbReference type="ChEBI" id="CHEBI:58359"/>
    </ligand>
</feature>
<dbReference type="InterPro" id="IPR036480">
    <property type="entry name" value="CarbP_synth_ssu_N_sf"/>
</dbReference>
<dbReference type="EMBL" id="FCOR01000003">
    <property type="protein sequence ID" value="CVK15768.1"/>
    <property type="molecule type" value="Genomic_DNA"/>
</dbReference>
<dbReference type="SUPFAM" id="SSF52317">
    <property type="entry name" value="Class I glutamine amidotransferase-like"/>
    <property type="match status" value="1"/>
</dbReference>
<comment type="catalytic activity">
    <reaction evidence="9 11">
        <text>hydrogencarbonate + L-glutamine + 2 ATP + H2O = carbamoyl phosphate + L-glutamate + 2 ADP + phosphate + 2 H(+)</text>
        <dbReference type="Rhea" id="RHEA:18633"/>
        <dbReference type="ChEBI" id="CHEBI:15377"/>
        <dbReference type="ChEBI" id="CHEBI:15378"/>
        <dbReference type="ChEBI" id="CHEBI:17544"/>
        <dbReference type="ChEBI" id="CHEBI:29985"/>
        <dbReference type="ChEBI" id="CHEBI:30616"/>
        <dbReference type="ChEBI" id="CHEBI:43474"/>
        <dbReference type="ChEBI" id="CHEBI:58228"/>
        <dbReference type="ChEBI" id="CHEBI:58359"/>
        <dbReference type="ChEBI" id="CHEBI:456216"/>
        <dbReference type="EC" id="6.3.5.5"/>
    </reaction>
</comment>
<dbReference type="FunFam" id="3.50.30.20:FF:000001">
    <property type="entry name" value="Carbamoyl-phosphate synthase small chain"/>
    <property type="match status" value="1"/>
</dbReference>
<dbReference type="RefSeq" id="WP_055424995.1">
    <property type="nucleotide sequence ID" value="NZ_FCOR01000003.1"/>
</dbReference>
<dbReference type="OrthoDB" id="9804328at2"/>
<dbReference type="Gene3D" id="3.50.30.20">
    <property type="entry name" value="Carbamoyl-phosphate synthase small subunit, N-terminal domain"/>
    <property type="match status" value="1"/>
</dbReference>
<comment type="function">
    <text evidence="11">Small subunit of the glutamine-dependent carbamoyl phosphate synthetase (CPSase). CPSase catalyzes the formation of carbamoyl phosphate from the ammonia moiety of glutamine, carbonate, and phosphate donated by ATP, constituting the first step of 2 biosynthetic pathways, one leading to arginine and/or urea and the other to pyrimidine nucleotides. The small subunit (glutamine amidotransferase) binds and cleaves glutamine to supply the large subunit with the substrate ammonia.</text>
</comment>
<dbReference type="PROSITE" id="PS51273">
    <property type="entry name" value="GATASE_TYPE_1"/>
    <property type="match status" value="1"/>
</dbReference>
<feature type="active site" description="Nucleophile" evidence="11">
    <location>
        <position position="245"/>
    </location>
</feature>
<feature type="binding site" evidence="11">
    <location>
        <position position="249"/>
    </location>
    <ligand>
        <name>L-glutamine</name>
        <dbReference type="ChEBI" id="CHEBI:58359"/>
    </ligand>
</feature>
<reference evidence="13 14" key="1">
    <citation type="submission" date="2016-01" db="EMBL/GenBank/DDBJ databases">
        <authorList>
            <person name="McClelland M."/>
            <person name="Jain A."/>
            <person name="Saraogi P."/>
            <person name="Mendelson R."/>
            <person name="Westerman R."/>
            <person name="SanMiguel P."/>
            <person name="Csonka L."/>
        </authorList>
    </citation>
    <scope>NUCLEOTIDE SEQUENCE [LARGE SCALE GENOMIC DNA]</scope>
    <source>
        <strain evidence="13 14">R-53146</strain>
    </source>
</reference>
<feature type="binding site" evidence="11">
    <location>
        <position position="45"/>
    </location>
    <ligand>
        <name>L-glutamine</name>
        <dbReference type="ChEBI" id="CHEBI:58359"/>
    </ligand>
</feature>
<dbReference type="UniPathway" id="UPA00070">
    <property type="reaction ID" value="UER00115"/>
</dbReference>
<evidence type="ECO:0000256" key="1">
    <source>
        <dbReference type="ARBA" id="ARBA00004812"/>
    </source>
</evidence>
<comment type="pathway">
    <text evidence="2 11">Amino-acid biosynthesis; L-arginine biosynthesis; carbamoyl phosphate from bicarbonate: step 1/1.</text>
</comment>
<evidence type="ECO:0000256" key="8">
    <source>
        <dbReference type="ARBA" id="ARBA00022975"/>
    </source>
</evidence>
<sequence length="357" mass="39799">MKRKLVLENGLVFNGEGFGGDQFTIGEVVFTTGMTGYQETLSDPSFHKQIIVFTYPLIGNYGINPSDFESLNSFVGGVIVHEYAKTESHWKSQMNIDSFLKKQNIPGLSGIDTRALVKTIRMKGSMKGKFCDENENLDEVVKSLQHTTLRHHVSEVSTPRAYSAPAGGHRIVLIDYGMKKSILKELCLRNCDVVVVPYNTDANSILELNPDGIMLSNGPGNPEELTESINTIKKLSGKAPIFGICLGHQLYALAHGAKTFKMLFGHRGANHPVKELATNRVYITSQNHGYVVDEKSLKNTTLEVTHRALNDGTVEGLQDKKNWAFTVQYHPESCPGPHDNEYLFNNFMTMIEDFKNK</sequence>
<feature type="domain" description="Carbamoyl-phosphate synthase small subunit N-terminal" evidence="12">
    <location>
        <begin position="1"/>
        <end position="131"/>
    </location>
</feature>
<dbReference type="UniPathway" id="UPA00068">
    <property type="reaction ID" value="UER00171"/>
</dbReference>
<dbReference type="AlphaFoldDB" id="A0A0X3APG7"/>
<comment type="similarity">
    <text evidence="3 11">Belongs to the CarA family.</text>
</comment>
<dbReference type="InterPro" id="IPR002474">
    <property type="entry name" value="CarbamoylP_synth_ssu_N"/>
</dbReference>
<dbReference type="STRING" id="1586267.GCA_001418685_00600"/>
<dbReference type="Pfam" id="PF00117">
    <property type="entry name" value="GATase"/>
    <property type="match status" value="1"/>
</dbReference>
<feature type="active site" evidence="11">
    <location>
        <position position="330"/>
    </location>
</feature>
<name>A0A0X3APG7_9FLAO</name>
<dbReference type="InterPro" id="IPR017926">
    <property type="entry name" value="GATASE"/>
</dbReference>
<dbReference type="GO" id="GO:0005524">
    <property type="term" value="F:ATP binding"/>
    <property type="evidence" value="ECO:0007669"/>
    <property type="project" value="UniProtKB-UniRule"/>
</dbReference>
<dbReference type="PANTHER" id="PTHR43418">
    <property type="entry name" value="MULTIFUNCTIONAL TRYPTOPHAN BIOSYNTHESIS PROTEIN-RELATED"/>
    <property type="match status" value="1"/>
</dbReference>
<feature type="binding site" evidence="11">
    <location>
        <position position="220"/>
    </location>
    <ligand>
        <name>L-glutamine</name>
        <dbReference type="ChEBI" id="CHEBI:58359"/>
    </ligand>
</feature>
<keyword evidence="7 11" id="KW-0315">Glutamine amidotransferase</keyword>
<dbReference type="EC" id="6.3.5.5" evidence="11"/>
<dbReference type="InterPro" id="IPR029062">
    <property type="entry name" value="Class_I_gatase-like"/>
</dbReference>
<evidence type="ECO:0000256" key="7">
    <source>
        <dbReference type="ARBA" id="ARBA00022962"/>
    </source>
</evidence>
<comment type="pathway">
    <text evidence="1 11">Pyrimidine metabolism; UMP biosynthesis via de novo pathway; (S)-dihydroorotate from bicarbonate: step 1/3.</text>
</comment>
<feature type="region of interest" description="CPSase" evidence="11">
    <location>
        <begin position="1"/>
        <end position="169"/>
    </location>
</feature>
<accession>A0A0X3APG7</accession>
<dbReference type="SUPFAM" id="SSF52021">
    <property type="entry name" value="Carbamoyl phosphate synthetase, small subunit N-terminal domain"/>
    <property type="match status" value="1"/>
</dbReference>
<dbReference type="GO" id="GO:0006541">
    <property type="term" value="P:glutamine metabolic process"/>
    <property type="evidence" value="ECO:0007669"/>
    <property type="project" value="InterPro"/>
</dbReference>
<dbReference type="GO" id="GO:0006207">
    <property type="term" value="P:'de novo' pyrimidine nucleobase biosynthetic process"/>
    <property type="evidence" value="ECO:0007669"/>
    <property type="project" value="InterPro"/>
</dbReference>
<evidence type="ECO:0000256" key="11">
    <source>
        <dbReference type="HAMAP-Rule" id="MF_01209"/>
    </source>
</evidence>
<dbReference type="GO" id="GO:0044205">
    <property type="term" value="P:'de novo' UMP biosynthetic process"/>
    <property type="evidence" value="ECO:0007669"/>
    <property type="project" value="UniProtKB-UniRule"/>
</dbReference>
<dbReference type="NCBIfam" id="NF009475">
    <property type="entry name" value="PRK12838.1"/>
    <property type="match status" value="1"/>
</dbReference>
<evidence type="ECO:0000256" key="3">
    <source>
        <dbReference type="ARBA" id="ARBA00007800"/>
    </source>
</evidence>
<dbReference type="CDD" id="cd01744">
    <property type="entry name" value="GATase1_CPSase"/>
    <property type="match status" value="1"/>
</dbReference>
<proteinExistence type="inferred from homology"/>
<evidence type="ECO:0000256" key="9">
    <source>
        <dbReference type="ARBA" id="ARBA00048816"/>
    </source>
</evidence>
<dbReference type="SMART" id="SM01097">
    <property type="entry name" value="CPSase_sm_chain"/>
    <property type="match status" value="1"/>
</dbReference>
<comment type="subunit">
    <text evidence="11">Composed of two chains; the small (or glutamine) chain promotes the hydrolysis of glutamine to ammonia, which is used by the large (or ammonia) chain to synthesize carbamoyl phosphate. Tetramer of heterodimers (alpha,beta)4.</text>
</comment>
<keyword evidence="11" id="KW-0028">Amino-acid biosynthesis</keyword>
<dbReference type="InterPro" id="IPR006274">
    <property type="entry name" value="CarbamoylP_synth_ssu"/>
</dbReference>
<dbReference type="GO" id="GO:0004359">
    <property type="term" value="F:glutaminase activity"/>
    <property type="evidence" value="ECO:0007669"/>
    <property type="project" value="RHEA"/>
</dbReference>
<feature type="binding site" evidence="11">
    <location>
        <position position="246"/>
    </location>
    <ligand>
        <name>L-glutamine</name>
        <dbReference type="ChEBI" id="CHEBI:58359"/>
    </ligand>
</feature>
<dbReference type="PRINTS" id="PR00097">
    <property type="entry name" value="ANTSNTHASEII"/>
</dbReference>
<keyword evidence="5 11" id="KW-0547">Nucleotide-binding</keyword>
<keyword evidence="8 11" id="KW-0665">Pyrimidine biosynthesis</keyword>
<dbReference type="Gene3D" id="3.40.50.880">
    <property type="match status" value="1"/>
</dbReference>
<evidence type="ECO:0000256" key="5">
    <source>
        <dbReference type="ARBA" id="ARBA00022741"/>
    </source>
</evidence>
<evidence type="ECO:0000256" key="10">
    <source>
        <dbReference type="ARBA" id="ARBA00049285"/>
    </source>
</evidence>
<keyword evidence="6 11" id="KW-0067">ATP-binding</keyword>
<dbReference type="FunFam" id="3.40.50.880:FF:000029">
    <property type="entry name" value="Carbamoyl-phosphate synthase small chain"/>
    <property type="match status" value="1"/>
</dbReference>
<feature type="binding site" evidence="11">
    <location>
        <position position="290"/>
    </location>
    <ligand>
        <name>L-glutamine</name>
        <dbReference type="ChEBI" id="CHEBI:58359"/>
    </ligand>
</feature>
<evidence type="ECO:0000256" key="2">
    <source>
        <dbReference type="ARBA" id="ARBA00005077"/>
    </source>
</evidence>
<feature type="binding site" evidence="11">
    <location>
        <position position="218"/>
    </location>
    <ligand>
        <name>L-glutamine</name>
        <dbReference type="ChEBI" id="CHEBI:58359"/>
    </ligand>
</feature>
<dbReference type="GO" id="GO:0004088">
    <property type="term" value="F:carbamoyl-phosphate synthase (glutamine-hydrolyzing) activity"/>
    <property type="evidence" value="ECO:0007669"/>
    <property type="project" value="UniProtKB-UniRule"/>
</dbReference>
<comment type="catalytic activity">
    <reaction evidence="10 11">
        <text>L-glutamine + H2O = L-glutamate + NH4(+)</text>
        <dbReference type="Rhea" id="RHEA:15889"/>
        <dbReference type="ChEBI" id="CHEBI:15377"/>
        <dbReference type="ChEBI" id="CHEBI:28938"/>
        <dbReference type="ChEBI" id="CHEBI:29985"/>
        <dbReference type="ChEBI" id="CHEBI:58359"/>
    </reaction>
</comment>
<keyword evidence="11" id="KW-0055">Arginine biosynthesis</keyword>
<dbReference type="InterPro" id="IPR035686">
    <property type="entry name" value="CPSase_GATase1"/>
</dbReference>
<dbReference type="PRINTS" id="PR00096">
    <property type="entry name" value="GATASE"/>
</dbReference>
<gene>
    <name evidence="11" type="primary">carA</name>
    <name evidence="13" type="ORF">Ga0061079_10378</name>
</gene>
<dbReference type="NCBIfam" id="TIGR01368">
    <property type="entry name" value="CPSaseIIsmall"/>
    <property type="match status" value="1"/>
</dbReference>
<evidence type="ECO:0000256" key="6">
    <source>
        <dbReference type="ARBA" id="ARBA00022840"/>
    </source>
</evidence>
<dbReference type="Pfam" id="PF00988">
    <property type="entry name" value="CPSase_sm_chain"/>
    <property type="match status" value="1"/>
</dbReference>
<evidence type="ECO:0000313" key="14">
    <source>
        <dbReference type="Proteomes" id="UP000182761"/>
    </source>
</evidence>
<dbReference type="InterPro" id="IPR050472">
    <property type="entry name" value="Anth_synth/Amidotransfase"/>
</dbReference>
<dbReference type="PANTHER" id="PTHR43418:SF7">
    <property type="entry name" value="CARBAMOYL-PHOSPHATE SYNTHASE SMALL CHAIN"/>
    <property type="match status" value="1"/>
</dbReference>
<dbReference type="GO" id="GO:0006526">
    <property type="term" value="P:L-arginine biosynthetic process"/>
    <property type="evidence" value="ECO:0007669"/>
    <property type="project" value="UniProtKB-UniRule"/>
</dbReference>
<dbReference type="Proteomes" id="UP000182761">
    <property type="component" value="Unassembled WGS sequence"/>
</dbReference>
<evidence type="ECO:0000259" key="12">
    <source>
        <dbReference type="SMART" id="SM01097"/>
    </source>
</evidence>
<dbReference type="PRINTS" id="PR00099">
    <property type="entry name" value="CPSGATASE"/>
</dbReference>